<dbReference type="AlphaFoldDB" id="A0A919TFI5"/>
<sequence>MGWELAQVNVARLRSPLDAPEMAGFVAAIDPVLRMAEQSDGFLWRYADGHGRNVTVRAEGDNTMVVNLSVWSSYEALHGFTYRSAHGAFIRQRNNWFVPMQEPSTALWWVTTGIRPTLDEALRRLVVLRRYGPSPRAFGVRRRYQPDGTPTRSSRR</sequence>
<dbReference type="InterPro" id="IPR011008">
    <property type="entry name" value="Dimeric_a/b-barrel"/>
</dbReference>
<protein>
    <recommendedName>
        <fullName evidence="1">DUF3291 domain-containing protein</fullName>
    </recommendedName>
</protein>
<comment type="caution">
    <text evidence="2">The sequence shown here is derived from an EMBL/GenBank/DDBJ whole genome shotgun (WGS) entry which is preliminary data.</text>
</comment>
<accession>A0A919TFI5</accession>
<dbReference type="RefSeq" id="WP_213010459.1">
    <property type="nucleotide sequence ID" value="NZ_BOQN01000085.1"/>
</dbReference>
<dbReference type="InterPro" id="IPR021708">
    <property type="entry name" value="DUF3291"/>
</dbReference>
<dbReference type="SUPFAM" id="SSF54909">
    <property type="entry name" value="Dimeric alpha+beta barrel"/>
    <property type="match status" value="1"/>
</dbReference>
<dbReference type="EMBL" id="BOQN01000085">
    <property type="protein sequence ID" value="GIM94688.1"/>
    <property type="molecule type" value="Genomic_DNA"/>
</dbReference>
<organism evidence="2 3">
    <name type="scientific">Paractinoplanes toevensis</name>
    <dbReference type="NCBI Taxonomy" id="571911"/>
    <lineage>
        <taxon>Bacteria</taxon>
        <taxon>Bacillati</taxon>
        <taxon>Actinomycetota</taxon>
        <taxon>Actinomycetes</taxon>
        <taxon>Micromonosporales</taxon>
        <taxon>Micromonosporaceae</taxon>
        <taxon>Paractinoplanes</taxon>
    </lineage>
</organism>
<reference evidence="2 3" key="1">
    <citation type="submission" date="2021-03" db="EMBL/GenBank/DDBJ databases">
        <title>Whole genome shotgun sequence of Actinoplanes toevensis NBRC 105298.</title>
        <authorList>
            <person name="Komaki H."/>
            <person name="Tamura T."/>
        </authorList>
    </citation>
    <scope>NUCLEOTIDE SEQUENCE [LARGE SCALE GENOMIC DNA]</scope>
    <source>
        <strain evidence="2 3">NBRC 105298</strain>
    </source>
</reference>
<evidence type="ECO:0000313" key="2">
    <source>
        <dbReference type="EMBL" id="GIM94688.1"/>
    </source>
</evidence>
<proteinExistence type="predicted"/>
<keyword evidence="3" id="KW-1185">Reference proteome</keyword>
<evidence type="ECO:0000313" key="3">
    <source>
        <dbReference type="Proteomes" id="UP000677082"/>
    </source>
</evidence>
<dbReference type="Proteomes" id="UP000677082">
    <property type="component" value="Unassembled WGS sequence"/>
</dbReference>
<name>A0A919TFI5_9ACTN</name>
<gene>
    <name evidence="2" type="ORF">Ato02nite_064810</name>
</gene>
<feature type="domain" description="DUF3291" evidence="1">
    <location>
        <begin position="5"/>
        <end position="142"/>
    </location>
</feature>
<dbReference type="Pfam" id="PF11695">
    <property type="entry name" value="DUF3291"/>
    <property type="match status" value="1"/>
</dbReference>
<evidence type="ECO:0000259" key="1">
    <source>
        <dbReference type="Pfam" id="PF11695"/>
    </source>
</evidence>